<organism evidence="9 10">
    <name type="scientific">[Clostridium] leptum</name>
    <dbReference type="NCBI Taxonomy" id="1535"/>
    <lineage>
        <taxon>Bacteria</taxon>
        <taxon>Bacillati</taxon>
        <taxon>Bacillota</taxon>
        <taxon>Clostridia</taxon>
        <taxon>Eubacteriales</taxon>
        <taxon>Oscillospiraceae</taxon>
        <taxon>Oscillospiraceae incertae sedis</taxon>
    </lineage>
</organism>
<dbReference type="InterPro" id="IPR027417">
    <property type="entry name" value="P-loop_NTPase"/>
</dbReference>
<dbReference type="GO" id="GO:0005524">
    <property type="term" value="F:ATP binding"/>
    <property type="evidence" value="ECO:0007669"/>
    <property type="project" value="UniProtKB-UniRule"/>
</dbReference>
<evidence type="ECO:0000256" key="7">
    <source>
        <dbReference type="HAMAP-Rule" id="MF_01894"/>
    </source>
</evidence>
<dbReference type="InterPro" id="IPR024704">
    <property type="entry name" value="SMC"/>
</dbReference>
<comment type="caution">
    <text evidence="9">The sequence shown here is derived from an EMBL/GenBank/DDBJ whole genome shotgun (WGS) entry which is preliminary data.</text>
</comment>
<dbReference type="FunFam" id="3.40.50.300:FF:000901">
    <property type="entry name" value="Chromosome partition protein Smc"/>
    <property type="match status" value="1"/>
</dbReference>
<dbReference type="GO" id="GO:0005737">
    <property type="term" value="C:cytoplasm"/>
    <property type="evidence" value="ECO:0007669"/>
    <property type="project" value="UniProtKB-SubCell"/>
</dbReference>
<proteinExistence type="inferred from homology"/>
<evidence type="ECO:0000313" key="9">
    <source>
        <dbReference type="EMBL" id="RGQ41889.1"/>
    </source>
</evidence>
<dbReference type="InterPro" id="IPR003395">
    <property type="entry name" value="RecF/RecN/SMC_N"/>
</dbReference>
<feature type="coiled-coil region" evidence="7">
    <location>
        <begin position="995"/>
        <end position="1029"/>
    </location>
</feature>
<dbReference type="Gene3D" id="3.40.50.300">
    <property type="entry name" value="P-loop containing nucleotide triphosphate hydrolases"/>
    <property type="match status" value="2"/>
</dbReference>
<feature type="coiled-coil region" evidence="7">
    <location>
        <begin position="167"/>
        <end position="201"/>
    </location>
</feature>
<dbReference type="EMBL" id="QRTC01000014">
    <property type="protein sequence ID" value="RGQ41889.1"/>
    <property type="molecule type" value="Genomic_DNA"/>
</dbReference>
<dbReference type="Pfam" id="PF06470">
    <property type="entry name" value="SMC_hinge"/>
    <property type="match status" value="1"/>
</dbReference>
<dbReference type="InterPro" id="IPR036277">
    <property type="entry name" value="SMC_hinge_sf"/>
</dbReference>
<evidence type="ECO:0000256" key="6">
    <source>
        <dbReference type="ARBA" id="ARBA00023125"/>
    </source>
</evidence>
<keyword evidence="3 7" id="KW-0547">Nucleotide-binding</keyword>
<keyword evidence="2 7" id="KW-0963">Cytoplasm</keyword>
<dbReference type="PIRSF" id="PIRSF005719">
    <property type="entry name" value="SMC"/>
    <property type="match status" value="1"/>
</dbReference>
<evidence type="ECO:0000256" key="4">
    <source>
        <dbReference type="ARBA" id="ARBA00022840"/>
    </source>
</evidence>
<feature type="coiled-coil region" evidence="7">
    <location>
        <begin position="680"/>
        <end position="945"/>
    </location>
</feature>
<feature type="domain" description="SMC hinge" evidence="8">
    <location>
        <begin position="523"/>
        <end position="639"/>
    </location>
</feature>
<dbReference type="SUPFAM" id="SSF52540">
    <property type="entry name" value="P-loop containing nucleoside triphosphate hydrolases"/>
    <property type="match status" value="1"/>
</dbReference>
<evidence type="ECO:0000313" key="10">
    <source>
        <dbReference type="Proteomes" id="UP000284751"/>
    </source>
</evidence>
<dbReference type="SMART" id="SM00968">
    <property type="entry name" value="SMC_hinge"/>
    <property type="match status" value="1"/>
</dbReference>
<dbReference type="AlphaFoldDB" id="A0A412AY64"/>
<dbReference type="Gene3D" id="1.10.287.1490">
    <property type="match status" value="1"/>
</dbReference>
<evidence type="ECO:0000259" key="8">
    <source>
        <dbReference type="SMART" id="SM00968"/>
    </source>
</evidence>
<evidence type="ECO:0000256" key="1">
    <source>
        <dbReference type="ARBA" id="ARBA00004496"/>
    </source>
</evidence>
<dbReference type="GO" id="GO:0005694">
    <property type="term" value="C:chromosome"/>
    <property type="evidence" value="ECO:0007669"/>
    <property type="project" value="InterPro"/>
</dbReference>
<dbReference type="NCBIfam" id="TIGR02168">
    <property type="entry name" value="SMC_prok_B"/>
    <property type="match status" value="1"/>
</dbReference>
<dbReference type="Gene3D" id="1.20.1060.20">
    <property type="match status" value="1"/>
</dbReference>
<feature type="binding site" evidence="7">
    <location>
        <begin position="32"/>
        <end position="39"/>
    </location>
    <ligand>
        <name>ATP</name>
        <dbReference type="ChEBI" id="CHEBI:30616"/>
    </ligand>
</feature>
<dbReference type="Proteomes" id="UP000284751">
    <property type="component" value="Unassembled WGS sequence"/>
</dbReference>
<comment type="subunit">
    <text evidence="7">Homodimer.</text>
</comment>
<comment type="function">
    <text evidence="7">Required for chromosome condensation and partitioning.</text>
</comment>
<keyword evidence="5 7" id="KW-0175">Coiled coil</keyword>
<reference evidence="9 10" key="1">
    <citation type="submission" date="2018-08" db="EMBL/GenBank/DDBJ databases">
        <title>A genome reference for cultivated species of the human gut microbiota.</title>
        <authorList>
            <person name="Zou Y."/>
            <person name="Xue W."/>
            <person name="Luo G."/>
        </authorList>
    </citation>
    <scope>NUCLEOTIDE SEQUENCE [LARGE SCALE GENOMIC DNA]</scope>
    <source>
        <strain evidence="9 10">AF28-26</strain>
    </source>
</reference>
<dbReference type="Gene3D" id="3.30.70.1620">
    <property type="match status" value="1"/>
</dbReference>
<comment type="subcellular location">
    <subcellularLocation>
        <location evidence="1 7">Cytoplasm</location>
    </subcellularLocation>
</comment>
<accession>A0A412AY64</accession>
<protein>
    <recommendedName>
        <fullName evidence="7">Chromosome partition protein Smc</fullName>
    </recommendedName>
</protein>
<name>A0A412AY64_9FIRM</name>
<dbReference type="GO" id="GO:0030261">
    <property type="term" value="P:chromosome condensation"/>
    <property type="evidence" value="ECO:0007669"/>
    <property type="project" value="InterPro"/>
</dbReference>
<keyword evidence="4 7" id="KW-0067">ATP-binding</keyword>
<dbReference type="PANTHER" id="PTHR43977">
    <property type="entry name" value="STRUCTURAL MAINTENANCE OF CHROMOSOMES PROTEIN 3"/>
    <property type="match status" value="1"/>
</dbReference>
<dbReference type="GO" id="GO:0006260">
    <property type="term" value="P:DNA replication"/>
    <property type="evidence" value="ECO:0007669"/>
    <property type="project" value="UniProtKB-UniRule"/>
</dbReference>
<evidence type="ECO:0000256" key="5">
    <source>
        <dbReference type="ARBA" id="ARBA00023054"/>
    </source>
</evidence>
<dbReference type="GO" id="GO:0003677">
    <property type="term" value="F:DNA binding"/>
    <property type="evidence" value="ECO:0007669"/>
    <property type="project" value="UniProtKB-UniRule"/>
</dbReference>
<sequence length="1190" mass="133851">MLLKSLKLQGFKTFPDQTKLSFGPGITAVVGPNGSGKSNISDAIRWVLGEQSCKTLRCSRMEDVIFNGTPARKSQGYAQVTLTIDNRDRRLPFGEDEVAITRRYYRSGDSEYLINKAVVRLKDIHELFMDTGLGRDGYSIIGQGKIDSIVASRSEDRREIFEEAAGISRYRYRKGEAEKRLNQTEENLLRLRDILSELETRVGPLEEQAKKAKDYLAYADEKRVLEIGLWLNTLEKSGKVLREQEDKILVARNQDEEVANQIQEIQAREETIFLEMNSHAAKVDERRREIQSLQEISGEKEHEASLLNSDISHNEELISRVEAQIQEASSSADSIDAEIEKRRALILEKKSREAEDQKALAACEQELLSLQEEAGKYLTEGEALSGEIASLTEKAGEAKLAGVTAASSISEIEARLAKVQADITQRLSGLHQTNEALKDYQQMLDDTNDRIGGLANTVKGYELRLDSRRGKLADSKKLADQLSLDAQEKLRRANLLRELERNLEGFQKSVKTVMKESQRGALSGVHGPVSRLFQVSSEYAVAIETALGGAMQNLVVSTEQDAKRAIQLLKQRDSGRATFLPLSTIKGNVLKEPGLEDCLGFVGVASRLCRFDAQYQGVIDSLLGRVAVAESLDDAVAIAKQFHYRFRIVTLDGQVVNAGGSLTGGSLARNSGLLSRVGEIEKYEKEAAILQEKLKKAQEEYHQLQAEVSKNEAALLGAQGELSSAQEERIRLEAEQKNRRAERENLQRAVEDLQNERDQSQIRLKELRAALEASRKVQEEAEHEISVIEEKLSQITGSQAEFSERREGISQRMQELRMGLLSLEKDKSSLEAEIASMESRRQGEAGRITQLEKEIQELKQKNGELQKEIAQCLTQAQKLKEQAAGVEKSIEALNQERLELEKQSARLRAEEREKQSQRELTGRELARLEERKANLQKEYDEIISRLWEEYELTRRQAEETVGRIEEPGKAQKRLNELKSKIKSLGTVNVAAIEEYQEVSERYLFMQEQVEDVEKSREELLKLIRDLTQNMRSLFVARFEEINKHFGATFQELFGGGGAQLKLSDPDDILNSGIDIYVQPPGKIVSHLELLSGGEKALVAICLYFSIMKVSPAPFCVLDEIEAALDDVNVTRFASYLRRMNDNTQFIVITHRRGTMEEADVLYGVTMQDEGVSKLLELRASEIEAKLGMKA</sequence>
<dbReference type="GO" id="GO:0007059">
    <property type="term" value="P:chromosome segregation"/>
    <property type="evidence" value="ECO:0007669"/>
    <property type="project" value="UniProtKB-UniRule"/>
</dbReference>
<comment type="domain">
    <text evidence="7">Contains large globular domains required for ATP hydrolysis at each terminus and a third globular domain forming a flexible hinge near the middle of the molecule. These domains are separated by coiled-coil structures.</text>
</comment>
<dbReference type="InterPro" id="IPR010935">
    <property type="entry name" value="SMC_hinge"/>
</dbReference>
<dbReference type="HAMAP" id="MF_01894">
    <property type="entry name" value="Smc_prok"/>
    <property type="match status" value="1"/>
</dbReference>
<comment type="similarity">
    <text evidence="7">Belongs to the SMC family.</text>
</comment>
<keyword evidence="6 7" id="KW-0238">DNA-binding</keyword>
<dbReference type="InterPro" id="IPR011890">
    <property type="entry name" value="SMC_prok"/>
</dbReference>
<dbReference type="GO" id="GO:0007062">
    <property type="term" value="P:sister chromatid cohesion"/>
    <property type="evidence" value="ECO:0007669"/>
    <property type="project" value="InterPro"/>
</dbReference>
<evidence type="ECO:0000256" key="3">
    <source>
        <dbReference type="ARBA" id="ARBA00022741"/>
    </source>
</evidence>
<dbReference type="Pfam" id="PF02463">
    <property type="entry name" value="SMC_N"/>
    <property type="match status" value="1"/>
</dbReference>
<evidence type="ECO:0000256" key="2">
    <source>
        <dbReference type="ARBA" id="ARBA00022490"/>
    </source>
</evidence>
<dbReference type="CDD" id="cd03278">
    <property type="entry name" value="ABC_SMC_barmotin"/>
    <property type="match status" value="1"/>
</dbReference>
<gene>
    <name evidence="7 9" type="primary">smc</name>
    <name evidence="9" type="ORF">DWY99_05305</name>
</gene>
<dbReference type="GO" id="GO:0016887">
    <property type="term" value="F:ATP hydrolysis activity"/>
    <property type="evidence" value="ECO:0007669"/>
    <property type="project" value="InterPro"/>
</dbReference>
<feature type="coiled-coil region" evidence="7">
    <location>
        <begin position="318"/>
        <end position="380"/>
    </location>
</feature>
<dbReference type="SUPFAM" id="SSF75553">
    <property type="entry name" value="Smc hinge domain"/>
    <property type="match status" value="1"/>
</dbReference>